<dbReference type="InterPro" id="IPR000792">
    <property type="entry name" value="Tscrpt_reg_LuxR_C"/>
</dbReference>
<dbReference type="InterPro" id="IPR001789">
    <property type="entry name" value="Sig_transdc_resp-reg_receiver"/>
</dbReference>
<dbReference type="Proteomes" id="UP000219048">
    <property type="component" value="Unassembled WGS sequence"/>
</dbReference>
<dbReference type="EMBL" id="OBEH01000001">
    <property type="protein sequence ID" value="SNY94958.1"/>
    <property type="molecule type" value="Genomic_DNA"/>
</dbReference>
<keyword evidence="1 3" id="KW-0597">Phosphoprotein</keyword>
<dbReference type="SUPFAM" id="SSF52172">
    <property type="entry name" value="CheY-like"/>
    <property type="match status" value="1"/>
</dbReference>
<keyword evidence="2" id="KW-0238">DNA-binding</keyword>
<evidence type="ECO:0000256" key="2">
    <source>
        <dbReference type="ARBA" id="ARBA00023125"/>
    </source>
</evidence>
<evidence type="ECO:0000313" key="6">
    <source>
        <dbReference type="EMBL" id="SNY94958.1"/>
    </source>
</evidence>
<dbReference type="Pfam" id="PF00072">
    <property type="entry name" value="Response_reg"/>
    <property type="match status" value="1"/>
</dbReference>
<protein>
    <submittedName>
        <fullName evidence="6">Two component transcriptional regulator, LuxR family</fullName>
    </submittedName>
</protein>
<evidence type="ECO:0000259" key="4">
    <source>
        <dbReference type="PROSITE" id="PS50043"/>
    </source>
</evidence>
<keyword evidence="7" id="KW-1185">Reference proteome</keyword>
<dbReference type="CDD" id="cd06170">
    <property type="entry name" value="LuxR_C_like"/>
    <property type="match status" value="1"/>
</dbReference>
<feature type="domain" description="Response regulatory" evidence="5">
    <location>
        <begin position="7"/>
        <end position="123"/>
    </location>
</feature>
<dbReference type="AlphaFoldDB" id="A0A285MCZ6"/>
<dbReference type="OrthoDB" id="1013073at2"/>
<dbReference type="Gene3D" id="3.40.50.2300">
    <property type="match status" value="1"/>
</dbReference>
<evidence type="ECO:0000256" key="3">
    <source>
        <dbReference type="PROSITE-ProRule" id="PRU00169"/>
    </source>
</evidence>
<evidence type="ECO:0000313" key="7">
    <source>
        <dbReference type="Proteomes" id="UP000219048"/>
    </source>
</evidence>
<dbReference type="PROSITE" id="PS50110">
    <property type="entry name" value="RESPONSE_REGULATORY"/>
    <property type="match status" value="1"/>
</dbReference>
<proteinExistence type="predicted"/>
<accession>A0A285MCZ6</accession>
<dbReference type="Pfam" id="PF00196">
    <property type="entry name" value="GerE"/>
    <property type="match status" value="1"/>
</dbReference>
<dbReference type="GO" id="GO:0000160">
    <property type="term" value="P:phosphorelay signal transduction system"/>
    <property type="evidence" value="ECO:0007669"/>
    <property type="project" value="InterPro"/>
</dbReference>
<dbReference type="InterPro" id="IPR011006">
    <property type="entry name" value="CheY-like_superfamily"/>
</dbReference>
<name>A0A285MCZ6_9FLAO</name>
<dbReference type="GO" id="GO:0006355">
    <property type="term" value="P:regulation of DNA-templated transcription"/>
    <property type="evidence" value="ECO:0007669"/>
    <property type="project" value="InterPro"/>
</dbReference>
<dbReference type="CDD" id="cd17535">
    <property type="entry name" value="REC_NarL-like"/>
    <property type="match status" value="1"/>
</dbReference>
<dbReference type="PROSITE" id="PS50043">
    <property type="entry name" value="HTH_LUXR_2"/>
    <property type="match status" value="1"/>
</dbReference>
<reference evidence="7" key="1">
    <citation type="submission" date="2017-09" db="EMBL/GenBank/DDBJ databases">
        <authorList>
            <person name="Varghese N."/>
            <person name="Submissions S."/>
        </authorList>
    </citation>
    <scope>NUCLEOTIDE SEQUENCE [LARGE SCALE GENOMIC DNA]</scope>
    <source>
        <strain evidence="7">DSM 25885</strain>
    </source>
</reference>
<dbReference type="PRINTS" id="PR00038">
    <property type="entry name" value="HTHLUXR"/>
</dbReference>
<feature type="domain" description="HTH luxR-type" evidence="4">
    <location>
        <begin position="147"/>
        <end position="212"/>
    </location>
</feature>
<dbReference type="RefSeq" id="WP_097044303.1">
    <property type="nucleotide sequence ID" value="NZ_OBEH01000001.1"/>
</dbReference>
<dbReference type="SMART" id="SM00448">
    <property type="entry name" value="REC"/>
    <property type="match status" value="1"/>
</dbReference>
<dbReference type="PANTHER" id="PTHR43214">
    <property type="entry name" value="TWO-COMPONENT RESPONSE REGULATOR"/>
    <property type="match status" value="1"/>
</dbReference>
<dbReference type="SMART" id="SM00421">
    <property type="entry name" value="HTH_LUXR"/>
    <property type="match status" value="1"/>
</dbReference>
<gene>
    <name evidence="6" type="ORF">SAMN06265377_0620</name>
</gene>
<evidence type="ECO:0000256" key="1">
    <source>
        <dbReference type="ARBA" id="ARBA00022553"/>
    </source>
</evidence>
<dbReference type="InterPro" id="IPR039420">
    <property type="entry name" value="WalR-like"/>
</dbReference>
<sequence>MGNPSNRIIICEDHQIVIDGLCSIIEHFPEFEVVDTVNGFSQLYFSLKKNTPNILLLDLNLPHKNGMEVLQELRSKNNEVKVLILTMYNKRTIVNKSINEGANGFLLKNCSSEDLYDALKHVSREESFYYGKGVLKPKKESHQIDDEFYKGIQLTPREKEIIKYLCDGNKVPDIALSMHISPLTVETHKKNIYRKLGVDSSIKLVTFVHENQLL</sequence>
<dbReference type="InterPro" id="IPR016032">
    <property type="entry name" value="Sig_transdc_resp-reg_C-effctor"/>
</dbReference>
<feature type="modified residue" description="4-aspartylphosphate" evidence="3">
    <location>
        <position position="58"/>
    </location>
</feature>
<dbReference type="InterPro" id="IPR058245">
    <property type="entry name" value="NreC/VraR/RcsB-like_REC"/>
</dbReference>
<dbReference type="PROSITE" id="PS00622">
    <property type="entry name" value="HTH_LUXR_1"/>
    <property type="match status" value="1"/>
</dbReference>
<dbReference type="PANTHER" id="PTHR43214:SF17">
    <property type="entry name" value="TRANSCRIPTIONAL REGULATORY PROTEIN RCSB"/>
    <property type="match status" value="1"/>
</dbReference>
<organism evidence="6 7">
    <name type="scientific">Flagellimonas pacifica</name>
    <dbReference type="NCBI Taxonomy" id="1247520"/>
    <lineage>
        <taxon>Bacteria</taxon>
        <taxon>Pseudomonadati</taxon>
        <taxon>Bacteroidota</taxon>
        <taxon>Flavobacteriia</taxon>
        <taxon>Flavobacteriales</taxon>
        <taxon>Flavobacteriaceae</taxon>
        <taxon>Flagellimonas</taxon>
    </lineage>
</organism>
<dbReference type="SUPFAM" id="SSF46894">
    <property type="entry name" value="C-terminal effector domain of the bipartite response regulators"/>
    <property type="match status" value="1"/>
</dbReference>
<evidence type="ECO:0000259" key="5">
    <source>
        <dbReference type="PROSITE" id="PS50110"/>
    </source>
</evidence>
<dbReference type="GO" id="GO:0003677">
    <property type="term" value="F:DNA binding"/>
    <property type="evidence" value="ECO:0007669"/>
    <property type="project" value="UniProtKB-KW"/>
</dbReference>